<dbReference type="SUPFAM" id="SSF50621">
    <property type="entry name" value="Alanine racemase C-terminal domain-like"/>
    <property type="match status" value="1"/>
</dbReference>
<dbReference type="PRINTS" id="PR00992">
    <property type="entry name" value="ALARACEMASE"/>
</dbReference>
<evidence type="ECO:0000256" key="4">
    <source>
        <dbReference type="ARBA" id="ARBA00013089"/>
    </source>
</evidence>
<protein>
    <recommendedName>
        <fullName evidence="4 7">Alanine racemase</fullName>
        <ecNumber evidence="4 7">5.1.1.1</ecNumber>
    </recommendedName>
</protein>
<dbReference type="PANTHER" id="PTHR30511">
    <property type="entry name" value="ALANINE RACEMASE"/>
    <property type="match status" value="1"/>
</dbReference>
<dbReference type="Proteomes" id="UP001589943">
    <property type="component" value="Unassembled WGS sequence"/>
</dbReference>
<comment type="similarity">
    <text evidence="3 7">Belongs to the alanine racemase family.</text>
</comment>
<comment type="function">
    <text evidence="7">Catalyzes the interconversion of L-alanine and D-alanine. May also act on other amino acids.</text>
</comment>
<dbReference type="InterPro" id="IPR000821">
    <property type="entry name" value="Ala_racemase"/>
</dbReference>
<dbReference type="InterPro" id="IPR020622">
    <property type="entry name" value="Ala_racemase_pyridoxalP-BS"/>
</dbReference>
<feature type="active site" description="Proton acceptor; specific for L-alanine" evidence="7">
    <location>
        <position position="250"/>
    </location>
</feature>
<dbReference type="HAMAP" id="MF_01201">
    <property type="entry name" value="Ala_racemase"/>
    <property type="match status" value="1"/>
</dbReference>
<comment type="catalytic activity">
    <reaction evidence="1 7">
        <text>L-alanine = D-alanine</text>
        <dbReference type="Rhea" id="RHEA:20249"/>
        <dbReference type="ChEBI" id="CHEBI:57416"/>
        <dbReference type="ChEBI" id="CHEBI:57972"/>
        <dbReference type="EC" id="5.1.1.1"/>
    </reaction>
</comment>
<feature type="modified residue" description="N6-(pyridoxal phosphate)lysine" evidence="7">
    <location>
        <position position="40"/>
    </location>
</feature>
<dbReference type="SUPFAM" id="SSF51419">
    <property type="entry name" value="PLP-binding barrel"/>
    <property type="match status" value="1"/>
</dbReference>
<reference evidence="9 10" key="1">
    <citation type="submission" date="2024-09" db="EMBL/GenBank/DDBJ databases">
        <authorList>
            <person name="Sun Q."/>
            <person name="Mori K."/>
        </authorList>
    </citation>
    <scope>NUCLEOTIDE SEQUENCE [LARGE SCALE GENOMIC DNA]</scope>
    <source>
        <strain evidence="9 10">NCAIM B.02537</strain>
    </source>
</reference>
<name>A0ABV6PH43_9SPHN</name>
<feature type="domain" description="Alanine racemase C-terminal" evidence="8">
    <location>
        <begin position="229"/>
        <end position="347"/>
    </location>
</feature>
<comment type="cofactor">
    <cofactor evidence="2 7">
        <name>pyridoxal 5'-phosphate</name>
        <dbReference type="ChEBI" id="CHEBI:597326"/>
    </cofactor>
</comment>
<feature type="active site" description="Proton acceptor; specific for D-alanine" evidence="7">
    <location>
        <position position="40"/>
    </location>
</feature>
<comment type="pathway">
    <text evidence="7">Amino-acid biosynthesis; D-alanine biosynthesis; D-alanine from L-alanine: step 1/1.</text>
</comment>
<evidence type="ECO:0000256" key="5">
    <source>
        <dbReference type="ARBA" id="ARBA00022898"/>
    </source>
</evidence>
<dbReference type="EC" id="5.1.1.1" evidence="4 7"/>
<evidence type="ECO:0000259" key="8">
    <source>
        <dbReference type="SMART" id="SM01005"/>
    </source>
</evidence>
<evidence type="ECO:0000256" key="7">
    <source>
        <dbReference type="HAMAP-Rule" id="MF_01201"/>
    </source>
</evidence>
<feature type="binding site" evidence="7">
    <location>
        <position position="298"/>
    </location>
    <ligand>
        <name>substrate</name>
    </ligand>
</feature>
<sequence length="347" mass="36503">MPPEPPPAALRLTIDRDALATNWRALDGLSGTAAAGAAVKADAYGLGVAATVPTLWQAGCRDFFVAHWCEAAPVAARVPPASVAVLHGPLTPRDAHYARDLGVRPVINSLSQAQRWIEAGGGLCDLMVDTGINRLGLPMAALGDPLIAHLQIDVLLSHLASADEDSPLNAVQLARWQEARRHIAHRRASLANSAGIALGPDYHGDLTRPGIALYGGVPCAALEGKLAQVAMPEAALIQVRGLAPGDSVGYNATFTASRAMRVGVVSLGYADGYLRCWSGKGAMRGHGHDLPVLGRVSMDMTVIDLSTAPDLGEGDWVEVVYDLPRSAQLTGLSQYELLTGLGRRFAR</sequence>
<dbReference type="InterPro" id="IPR009006">
    <property type="entry name" value="Ala_racemase/Decarboxylase_C"/>
</dbReference>
<evidence type="ECO:0000256" key="2">
    <source>
        <dbReference type="ARBA" id="ARBA00001933"/>
    </source>
</evidence>
<evidence type="ECO:0000256" key="6">
    <source>
        <dbReference type="ARBA" id="ARBA00023235"/>
    </source>
</evidence>
<dbReference type="Pfam" id="PF01168">
    <property type="entry name" value="Ala_racemase_N"/>
    <property type="match status" value="1"/>
</dbReference>
<proteinExistence type="inferred from homology"/>
<evidence type="ECO:0000313" key="10">
    <source>
        <dbReference type="Proteomes" id="UP001589943"/>
    </source>
</evidence>
<dbReference type="InterPro" id="IPR029066">
    <property type="entry name" value="PLP-binding_barrel"/>
</dbReference>
<dbReference type="InterPro" id="IPR011079">
    <property type="entry name" value="Ala_racemase_C"/>
</dbReference>
<organism evidence="9 10">
    <name type="scientific">Novosphingobium aquiterrae</name>
    <dbReference type="NCBI Taxonomy" id="624388"/>
    <lineage>
        <taxon>Bacteria</taxon>
        <taxon>Pseudomonadati</taxon>
        <taxon>Pseudomonadota</taxon>
        <taxon>Alphaproteobacteria</taxon>
        <taxon>Sphingomonadales</taxon>
        <taxon>Sphingomonadaceae</taxon>
        <taxon>Novosphingobium</taxon>
    </lineage>
</organism>
<keyword evidence="6 7" id="KW-0413">Isomerase</keyword>
<gene>
    <name evidence="9" type="ORF">ACFFF7_06995</name>
</gene>
<evidence type="ECO:0000256" key="3">
    <source>
        <dbReference type="ARBA" id="ARBA00007880"/>
    </source>
</evidence>
<dbReference type="PANTHER" id="PTHR30511:SF0">
    <property type="entry name" value="ALANINE RACEMASE, CATABOLIC-RELATED"/>
    <property type="match status" value="1"/>
</dbReference>
<dbReference type="SMART" id="SM01005">
    <property type="entry name" value="Ala_racemase_C"/>
    <property type="match status" value="1"/>
</dbReference>
<dbReference type="EMBL" id="JBHLTL010000004">
    <property type="protein sequence ID" value="MFC0589157.1"/>
    <property type="molecule type" value="Genomic_DNA"/>
</dbReference>
<comment type="caution">
    <text evidence="9">The sequence shown here is derived from an EMBL/GenBank/DDBJ whole genome shotgun (WGS) entry which is preliminary data.</text>
</comment>
<accession>A0ABV6PH43</accession>
<dbReference type="PROSITE" id="PS00395">
    <property type="entry name" value="ALANINE_RACEMASE"/>
    <property type="match status" value="1"/>
</dbReference>
<dbReference type="Gene3D" id="2.40.37.10">
    <property type="entry name" value="Lyase, Ornithine Decarboxylase, Chain A, domain 1"/>
    <property type="match status" value="1"/>
</dbReference>
<keyword evidence="5 7" id="KW-0663">Pyridoxal phosphate</keyword>
<dbReference type="InterPro" id="IPR001608">
    <property type="entry name" value="Ala_racemase_N"/>
</dbReference>
<evidence type="ECO:0000313" key="9">
    <source>
        <dbReference type="EMBL" id="MFC0589157.1"/>
    </source>
</evidence>
<dbReference type="Pfam" id="PF00842">
    <property type="entry name" value="Ala_racemase_C"/>
    <property type="match status" value="1"/>
</dbReference>
<feature type="binding site" evidence="7">
    <location>
        <position position="134"/>
    </location>
    <ligand>
        <name>substrate</name>
    </ligand>
</feature>
<dbReference type="Gene3D" id="3.20.20.10">
    <property type="entry name" value="Alanine racemase"/>
    <property type="match status" value="1"/>
</dbReference>
<dbReference type="RefSeq" id="WP_379480938.1">
    <property type="nucleotide sequence ID" value="NZ_JBHLTL010000004.1"/>
</dbReference>
<dbReference type="CDD" id="cd00430">
    <property type="entry name" value="PLPDE_III_AR"/>
    <property type="match status" value="1"/>
</dbReference>
<evidence type="ECO:0000256" key="1">
    <source>
        <dbReference type="ARBA" id="ARBA00000316"/>
    </source>
</evidence>
<keyword evidence="10" id="KW-1185">Reference proteome</keyword>